<gene>
    <name evidence="1" type="ORF">Pmar_PMAR019471</name>
</gene>
<feature type="non-terminal residue" evidence="1">
    <location>
        <position position="1"/>
    </location>
</feature>
<dbReference type="GeneID" id="9037336"/>
<dbReference type="Proteomes" id="UP000007800">
    <property type="component" value="Unassembled WGS sequence"/>
</dbReference>
<dbReference type="AlphaFoldDB" id="C5LFL7"/>
<organism evidence="2">
    <name type="scientific">Perkinsus marinus (strain ATCC 50983 / TXsc)</name>
    <dbReference type="NCBI Taxonomy" id="423536"/>
    <lineage>
        <taxon>Eukaryota</taxon>
        <taxon>Sar</taxon>
        <taxon>Alveolata</taxon>
        <taxon>Perkinsozoa</taxon>
        <taxon>Perkinsea</taxon>
        <taxon>Perkinsida</taxon>
        <taxon>Perkinsidae</taxon>
        <taxon>Perkinsus</taxon>
    </lineage>
</organism>
<sequence>YQERGVLLDAHMVDLTTPLIAFITEEVSTEKAWPGSCHLICSTLYLIFKIRGLNSASSGCFPHDIALMEPVLKQAEEIFSTARAETEEGWESKWVWESSGKYVHGQPRMVVHNAGMAICVIARTLPVLIMANS</sequence>
<protein>
    <submittedName>
        <fullName evidence="1">Uncharacterized protein</fullName>
    </submittedName>
</protein>
<evidence type="ECO:0000313" key="1">
    <source>
        <dbReference type="EMBL" id="EER04469.1"/>
    </source>
</evidence>
<keyword evidence="2" id="KW-1185">Reference proteome</keyword>
<dbReference type="EMBL" id="GG681542">
    <property type="protein sequence ID" value="EER04469.1"/>
    <property type="molecule type" value="Genomic_DNA"/>
</dbReference>
<evidence type="ECO:0000313" key="2">
    <source>
        <dbReference type="Proteomes" id="UP000007800"/>
    </source>
</evidence>
<dbReference type="Pfam" id="PF23579">
    <property type="entry name" value="ARM_TBCD"/>
    <property type="match status" value="1"/>
</dbReference>
<name>C5LFL7_PERM5</name>
<dbReference type="RefSeq" id="XP_002772653.1">
    <property type="nucleotide sequence ID" value="XM_002772607.1"/>
</dbReference>
<accession>C5LFL7</accession>
<reference evidence="1 2" key="1">
    <citation type="submission" date="2008-07" db="EMBL/GenBank/DDBJ databases">
        <authorList>
            <person name="El-Sayed N."/>
            <person name="Caler E."/>
            <person name="Inman J."/>
            <person name="Amedeo P."/>
            <person name="Hass B."/>
            <person name="Wortman J."/>
        </authorList>
    </citation>
    <scope>NUCLEOTIDE SEQUENCE [LARGE SCALE GENOMIC DNA]</scope>
    <source>
        <strain evidence="2">ATCC 50983 / TXsc</strain>
    </source>
</reference>
<proteinExistence type="predicted"/>
<dbReference type="InParanoid" id="C5LFL7"/>